<protein>
    <submittedName>
        <fullName evidence="2">Uncharacterized protein</fullName>
    </submittedName>
</protein>
<gene>
    <name evidence="2" type="ORF">EYF80_052709</name>
</gene>
<feature type="region of interest" description="Disordered" evidence="1">
    <location>
        <begin position="1"/>
        <end position="40"/>
    </location>
</feature>
<dbReference type="AlphaFoldDB" id="A0A4Z2F8J9"/>
<name>A0A4Z2F8J9_9TELE</name>
<proteinExistence type="predicted"/>
<evidence type="ECO:0000313" key="3">
    <source>
        <dbReference type="Proteomes" id="UP000314294"/>
    </source>
</evidence>
<keyword evidence="3" id="KW-1185">Reference proteome</keyword>
<dbReference type="Proteomes" id="UP000314294">
    <property type="component" value="Unassembled WGS sequence"/>
</dbReference>
<evidence type="ECO:0000256" key="1">
    <source>
        <dbReference type="SAM" id="MobiDB-lite"/>
    </source>
</evidence>
<dbReference type="EMBL" id="SRLO01001530">
    <property type="protein sequence ID" value="TNN37124.1"/>
    <property type="molecule type" value="Genomic_DNA"/>
</dbReference>
<reference evidence="2 3" key="1">
    <citation type="submission" date="2019-03" db="EMBL/GenBank/DDBJ databases">
        <title>First draft genome of Liparis tanakae, snailfish: a comprehensive survey of snailfish specific genes.</title>
        <authorList>
            <person name="Kim W."/>
            <person name="Song I."/>
            <person name="Jeong J.-H."/>
            <person name="Kim D."/>
            <person name="Kim S."/>
            <person name="Ryu S."/>
            <person name="Song J.Y."/>
            <person name="Lee S.K."/>
        </authorList>
    </citation>
    <scope>NUCLEOTIDE SEQUENCE [LARGE SCALE GENOMIC DNA]</scope>
    <source>
        <tissue evidence="2">Muscle</tissue>
    </source>
</reference>
<organism evidence="2 3">
    <name type="scientific">Liparis tanakae</name>
    <name type="common">Tanaka's snailfish</name>
    <dbReference type="NCBI Taxonomy" id="230148"/>
    <lineage>
        <taxon>Eukaryota</taxon>
        <taxon>Metazoa</taxon>
        <taxon>Chordata</taxon>
        <taxon>Craniata</taxon>
        <taxon>Vertebrata</taxon>
        <taxon>Euteleostomi</taxon>
        <taxon>Actinopterygii</taxon>
        <taxon>Neopterygii</taxon>
        <taxon>Teleostei</taxon>
        <taxon>Neoteleostei</taxon>
        <taxon>Acanthomorphata</taxon>
        <taxon>Eupercaria</taxon>
        <taxon>Perciformes</taxon>
        <taxon>Cottioidei</taxon>
        <taxon>Cottales</taxon>
        <taxon>Liparidae</taxon>
        <taxon>Liparis</taxon>
    </lineage>
</organism>
<evidence type="ECO:0000313" key="2">
    <source>
        <dbReference type="EMBL" id="TNN37124.1"/>
    </source>
</evidence>
<sequence length="155" mass="17044">MRRKESEVRSAEEKENSWERSDGRREERKKGKEADMEMKNRPVHCGALTAAVETKTESERETLGNSLPQGAGTVLCELLLVLAPPVGGKRRCFCPPGDALVSLKSGLFITTNNNSISPGLGQSRRPYPLQALGQSASALLQPDVTMANDARRWHE</sequence>
<accession>A0A4Z2F8J9</accession>
<comment type="caution">
    <text evidence="2">The sequence shown here is derived from an EMBL/GenBank/DDBJ whole genome shotgun (WGS) entry which is preliminary data.</text>
</comment>